<evidence type="ECO:0000256" key="2">
    <source>
        <dbReference type="ARBA" id="ARBA00022741"/>
    </source>
</evidence>
<dbReference type="RefSeq" id="WP_183705753.1">
    <property type="nucleotide sequence ID" value="NZ_JACHFE010000009.1"/>
</dbReference>
<dbReference type="InterPro" id="IPR001977">
    <property type="entry name" value="Depp_CoAkinase"/>
</dbReference>
<dbReference type="PANTHER" id="PTHR10695:SF46">
    <property type="entry name" value="BIFUNCTIONAL COENZYME A SYNTHASE-RELATED"/>
    <property type="match status" value="1"/>
</dbReference>
<dbReference type="HAMAP" id="MF_00376">
    <property type="entry name" value="Dephospho_CoA_kinase"/>
    <property type="match status" value="1"/>
</dbReference>
<dbReference type="CDD" id="cd02022">
    <property type="entry name" value="DPCK"/>
    <property type="match status" value="1"/>
</dbReference>
<dbReference type="GO" id="GO:0005524">
    <property type="term" value="F:ATP binding"/>
    <property type="evidence" value="ECO:0007669"/>
    <property type="project" value="UniProtKB-UniRule"/>
</dbReference>
<dbReference type="Pfam" id="PF01121">
    <property type="entry name" value="CoaE"/>
    <property type="match status" value="1"/>
</dbReference>
<comment type="caution">
    <text evidence="7">The sequence shown here is derived from an EMBL/GenBank/DDBJ whole genome shotgun (WGS) entry which is preliminary data.</text>
</comment>
<dbReference type="Gene3D" id="3.40.50.300">
    <property type="entry name" value="P-loop containing nucleotide triphosphate hydrolases"/>
    <property type="match status" value="1"/>
</dbReference>
<reference evidence="7 8" key="1">
    <citation type="submission" date="2020-08" db="EMBL/GenBank/DDBJ databases">
        <title>Genomic Encyclopedia of Type Strains, Phase IV (KMG-IV): sequencing the most valuable type-strain genomes for metagenomic binning, comparative biology and taxonomic classification.</title>
        <authorList>
            <person name="Goeker M."/>
        </authorList>
    </citation>
    <scope>NUCLEOTIDE SEQUENCE [LARGE SCALE GENOMIC DNA]</scope>
    <source>
        <strain evidence="7 8">DSM 22359</strain>
    </source>
</reference>
<keyword evidence="3 5" id="KW-0067">ATP-binding</keyword>
<dbReference type="NCBIfam" id="TIGR00152">
    <property type="entry name" value="dephospho-CoA kinase"/>
    <property type="match status" value="1"/>
</dbReference>
<dbReference type="GO" id="GO:0015937">
    <property type="term" value="P:coenzyme A biosynthetic process"/>
    <property type="evidence" value="ECO:0007669"/>
    <property type="project" value="UniProtKB-UniRule"/>
</dbReference>
<dbReference type="UniPathway" id="UPA00241">
    <property type="reaction ID" value="UER00356"/>
</dbReference>
<evidence type="ECO:0000256" key="3">
    <source>
        <dbReference type="ARBA" id="ARBA00022840"/>
    </source>
</evidence>
<comment type="subcellular location">
    <subcellularLocation>
        <location evidence="5">Cytoplasm</location>
    </subcellularLocation>
</comment>
<comment type="catalytic activity">
    <reaction evidence="5">
        <text>3'-dephospho-CoA + ATP = ADP + CoA + H(+)</text>
        <dbReference type="Rhea" id="RHEA:18245"/>
        <dbReference type="ChEBI" id="CHEBI:15378"/>
        <dbReference type="ChEBI" id="CHEBI:30616"/>
        <dbReference type="ChEBI" id="CHEBI:57287"/>
        <dbReference type="ChEBI" id="CHEBI:57328"/>
        <dbReference type="ChEBI" id="CHEBI:456216"/>
        <dbReference type="EC" id="2.7.1.24"/>
    </reaction>
</comment>
<keyword evidence="2 5" id="KW-0547">Nucleotide-binding</keyword>
<dbReference type="PROSITE" id="PS51219">
    <property type="entry name" value="DPCK"/>
    <property type="match status" value="1"/>
</dbReference>
<dbReference type="PANTHER" id="PTHR10695">
    <property type="entry name" value="DEPHOSPHO-COA KINASE-RELATED"/>
    <property type="match status" value="1"/>
</dbReference>
<feature type="binding site" evidence="5">
    <location>
        <begin position="15"/>
        <end position="20"/>
    </location>
    <ligand>
        <name>ATP</name>
        <dbReference type="ChEBI" id="CHEBI:30616"/>
    </ligand>
</feature>
<name>A0A840UBJ6_9GAMM</name>
<evidence type="ECO:0000313" key="7">
    <source>
        <dbReference type="EMBL" id="MBB5322499.1"/>
    </source>
</evidence>
<organism evidence="7 8">
    <name type="scientific">Marinobacter oulmenensis</name>
    <dbReference type="NCBI Taxonomy" id="643747"/>
    <lineage>
        <taxon>Bacteria</taxon>
        <taxon>Pseudomonadati</taxon>
        <taxon>Pseudomonadota</taxon>
        <taxon>Gammaproteobacteria</taxon>
        <taxon>Pseudomonadales</taxon>
        <taxon>Marinobacteraceae</taxon>
        <taxon>Marinobacter</taxon>
    </lineage>
</organism>
<keyword evidence="4 5" id="KW-0173">Coenzyme A biosynthesis</keyword>
<evidence type="ECO:0000256" key="5">
    <source>
        <dbReference type="HAMAP-Rule" id="MF_00376"/>
    </source>
</evidence>
<evidence type="ECO:0000256" key="1">
    <source>
        <dbReference type="ARBA" id="ARBA00009018"/>
    </source>
</evidence>
<dbReference type="EMBL" id="JACHFE010000009">
    <property type="protein sequence ID" value="MBB5322499.1"/>
    <property type="molecule type" value="Genomic_DNA"/>
</dbReference>
<evidence type="ECO:0000256" key="4">
    <source>
        <dbReference type="ARBA" id="ARBA00022993"/>
    </source>
</evidence>
<evidence type="ECO:0000256" key="6">
    <source>
        <dbReference type="NCBIfam" id="TIGR00152"/>
    </source>
</evidence>
<keyword evidence="5 7" id="KW-0808">Transferase</keyword>
<dbReference type="EC" id="2.7.1.24" evidence="5 6"/>
<keyword evidence="8" id="KW-1185">Reference proteome</keyword>
<dbReference type="SUPFAM" id="SSF52540">
    <property type="entry name" value="P-loop containing nucleoside triphosphate hydrolases"/>
    <property type="match status" value="1"/>
</dbReference>
<sequence length="205" mass="23094">MNSPFHIVGLTGGIGSGKSTVVRMFGDLGVHWVDADDISRQVVEPGMPALTEIRKHFGPQALTEAGALDRAWLRQKIFEDPAEKSWLEGLLHPMIREELVRQLSQPPSPYTLPYVLLVSPLLLETDQHKLVDRVLVVDVPESVQMERTMARDDNSREQVERIMAAQMTRTERTARASAIINNNCPLPEVERQVRDLHDQLLAEFG</sequence>
<comment type="function">
    <text evidence="5">Catalyzes the phosphorylation of the 3'-hydroxyl group of dephosphocoenzyme A to form coenzyme A.</text>
</comment>
<comment type="similarity">
    <text evidence="1 5">Belongs to the CoaE family.</text>
</comment>
<accession>A0A840UBJ6</accession>
<protein>
    <recommendedName>
        <fullName evidence="5 6">Dephospho-CoA kinase</fullName>
        <ecNumber evidence="5 6">2.7.1.24</ecNumber>
    </recommendedName>
    <alternativeName>
        <fullName evidence="5">Dephosphocoenzyme A kinase</fullName>
    </alternativeName>
</protein>
<keyword evidence="5" id="KW-0963">Cytoplasm</keyword>
<dbReference type="GO" id="GO:0005737">
    <property type="term" value="C:cytoplasm"/>
    <property type="evidence" value="ECO:0007669"/>
    <property type="project" value="UniProtKB-SubCell"/>
</dbReference>
<dbReference type="GO" id="GO:0004140">
    <property type="term" value="F:dephospho-CoA kinase activity"/>
    <property type="evidence" value="ECO:0007669"/>
    <property type="project" value="UniProtKB-UniRule"/>
</dbReference>
<evidence type="ECO:0000313" key="8">
    <source>
        <dbReference type="Proteomes" id="UP000591735"/>
    </source>
</evidence>
<keyword evidence="5 7" id="KW-0418">Kinase</keyword>
<proteinExistence type="inferred from homology"/>
<gene>
    <name evidence="5" type="primary">coaE</name>
    <name evidence="7" type="ORF">HNR38_003006</name>
</gene>
<dbReference type="Proteomes" id="UP000591735">
    <property type="component" value="Unassembled WGS sequence"/>
</dbReference>
<comment type="pathway">
    <text evidence="5">Cofactor biosynthesis; coenzyme A biosynthesis; CoA from (R)-pantothenate: step 5/5.</text>
</comment>
<dbReference type="InterPro" id="IPR027417">
    <property type="entry name" value="P-loop_NTPase"/>
</dbReference>
<dbReference type="AlphaFoldDB" id="A0A840UBJ6"/>